<reference evidence="2 3" key="1">
    <citation type="submission" date="2019-02" db="EMBL/GenBank/DDBJ databases">
        <title>Deep-cultivation of Planctomycetes and their phenomic and genomic characterization uncovers novel biology.</title>
        <authorList>
            <person name="Wiegand S."/>
            <person name="Jogler M."/>
            <person name="Boedeker C."/>
            <person name="Pinto D."/>
            <person name="Vollmers J."/>
            <person name="Rivas-Marin E."/>
            <person name="Kohn T."/>
            <person name="Peeters S.H."/>
            <person name="Heuer A."/>
            <person name="Rast P."/>
            <person name="Oberbeckmann S."/>
            <person name="Bunk B."/>
            <person name="Jeske O."/>
            <person name="Meyerdierks A."/>
            <person name="Storesund J.E."/>
            <person name="Kallscheuer N."/>
            <person name="Luecker S."/>
            <person name="Lage O.M."/>
            <person name="Pohl T."/>
            <person name="Merkel B.J."/>
            <person name="Hornburger P."/>
            <person name="Mueller R.-W."/>
            <person name="Bruemmer F."/>
            <person name="Labrenz M."/>
            <person name="Spormann A.M."/>
            <person name="Op den Camp H."/>
            <person name="Overmann J."/>
            <person name="Amann R."/>
            <person name="Jetten M.S.M."/>
            <person name="Mascher T."/>
            <person name="Medema M.H."/>
            <person name="Devos D.P."/>
            <person name="Kaster A.-K."/>
            <person name="Ovreas L."/>
            <person name="Rohde M."/>
            <person name="Galperin M.Y."/>
            <person name="Jogler C."/>
        </authorList>
    </citation>
    <scope>NUCLEOTIDE SEQUENCE [LARGE SCALE GENOMIC DNA]</scope>
    <source>
        <strain evidence="2 3">ETA_A1</strain>
    </source>
</reference>
<evidence type="ECO:0000313" key="2">
    <source>
        <dbReference type="EMBL" id="QDU18647.1"/>
    </source>
</evidence>
<organism evidence="2 3">
    <name type="scientific">Urbifossiella limnaea</name>
    <dbReference type="NCBI Taxonomy" id="2528023"/>
    <lineage>
        <taxon>Bacteria</taxon>
        <taxon>Pseudomonadati</taxon>
        <taxon>Planctomycetota</taxon>
        <taxon>Planctomycetia</taxon>
        <taxon>Gemmatales</taxon>
        <taxon>Gemmataceae</taxon>
        <taxon>Urbifossiella</taxon>
    </lineage>
</organism>
<dbReference type="InterPro" id="IPR017504">
    <property type="entry name" value="CHP03067_Planctomycetes"/>
</dbReference>
<feature type="chain" id="PRO_5021740595" description="TIGR03067 domain-containing protein" evidence="1">
    <location>
        <begin position="26"/>
        <end position="156"/>
    </location>
</feature>
<keyword evidence="3" id="KW-1185">Reference proteome</keyword>
<name>A0A517XME4_9BACT</name>
<sequence precursor="true">MRVTGAYLFGLAVMAVGLGPTAAPAQKADPKAASPFEGAWEVVELQIGGEDVTPFLKDLNPTMTFKADTYAFKAGPEAESGTFKFDAKAKPATVDLHITEGRGKGKVQPGIYEAKGDTLKLCLGDEGGKERPTKFASEKGTPELVMFTLKRKKADK</sequence>
<accession>A0A517XME4</accession>
<dbReference type="AlphaFoldDB" id="A0A517XME4"/>
<dbReference type="KEGG" id="uli:ETAA1_05400"/>
<dbReference type="NCBIfam" id="TIGR03067">
    <property type="entry name" value="Planc_TIGR03067"/>
    <property type="match status" value="1"/>
</dbReference>
<dbReference type="EMBL" id="CP036273">
    <property type="protein sequence ID" value="QDU18647.1"/>
    <property type="molecule type" value="Genomic_DNA"/>
</dbReference>
<dbReference type="Proteomes" id="UP000319576">
    <property type="component" value="Chromosome"/>
</dbReference>
<keyword evidence="1" id="KW-0732">Signal</keyword>
<evidence type="ECO:0000313" key="3">
    <source>
        <dbReference type="Proteomes" id="UP000319576"/>
    </source>
</evidence>
<proteinExistence type="predicted"/>
<evidence type="ECO:0008006" key="4">
    <source>
        <dbReference type="Google" id="ProtNLM"/>
    </source>
</evidence>
<feature type="signal peptide" evidence="1">
    <location>
        <begin position="1"/>
        <end position="25"/>
    </location>
</feature>
<gene>
    <name evidence="2" type="ORF">ETAA1_05400</name>
</gene>
<protein>
    <recommendedName>
        <fullName evidence="4">TIGR03067 domain-containing protein</fullName>
    </recommendedName>
</protein>
<dbReference type="RefSeq" id="WP_145234074.1">
    <property type="nucleotide sequence ID" value="NZ_CP036273.1"/>
</dbReference>
<evidence type="ECO:0000256" key="1">
    <source>
        <dbReference type="SAM" id="SignalP"/>
    </source>
</evidence>
<dbReference type="OrthoDB" id="292826at2"/>